<dbReference type="Pfam" id="PF13426">
    <property type="entry name" value="PAS_9"/>
    <property type="match status" value="1"/>
</dbReference>
<proteinExistence type="predicted"/>
<keyword evidence="4" id="KW-0238">DNA-binding</keyword>
<comment type="caution">
    <text evidence="9">The sequence shown here is derived from an EMBL/GenBank/DDBJ whole genome shotgun (WGS) entry which is preliminary data.</text>
</comment>
<dbReference type="InterPro" id="IPR000700">
    <property type="entry name" value="PAS-assoc_C"/>
</dbReference>
<dbReference type="GeneID" id="29420157"/>
<evidence type="ECO:0000256" key="5">
    <source>
        <dbReference type="ARBA" id="ARBA00023163"/>
    </source>
</evidence>
<dbReference type="InterPro" id="IPR035965">
    <property type="entry name" value="PAS-like_dom_sf"/>
</dbReference>
<sequence length="544" mass="62739">MEINDDFLESLPISSIITDSDGKILKVKNLSNNIINNNKNNKNNICNKNEVKRLYEDNGFKVNVQHYKIRCDNKFYHLYIIDNTKYKIDEMDIIFNCIDGIVMIVNRNRVIEKVNSAFYKLTGIHRKFFEGKSIDQLKKDEFMEESIILKVFQSKKPLSMNVKYKSGRIVTYTAIPIIAKNGVIQKVIATGRNITNLVQLQDRLAEVEKQKNKYIDRLKNLEKSLGENIVYSSDKMKQVIKMAIRAAKTDSPIFITGESGVGKEEIAKFIHENSERNNKNFITVNCAAIPSELFESELFGYEDGAFTGAKKGGRRGLFEDANGGTIFLDEIGEMSLSMQTKLLRVLQENEIKRLGGNKSIKISVRYICATNLSKKQLSNNLKFRQDLYYRLSVIPINIPPLRERREAIFPLVHVFLNRYNRKYNRKVKLDKKMMEFLHDYNWPGNIRELKNVVERIVILSENDSLSEKQFWYILQLGSKDISTKNNDTDDKIVVNGLMNLNKAHDIIDETMIQKALDKYSTVTGAAKAIGIDPSTIYRRLKKHK</sequence>
<keyword evidence="10" id="KW-1185">Reference proteome</keyword>
<name>W6N549_CLOTY</name>
<feature type="domain" description="PAC" evidence="8">
    <location>
        <begin position="156"/>
        <end position="206"/>
    </location>
</feature>
<evidence type="ECO:0000313" key="9">
    <source>
        <dbReference type="EMBL" id="CDL91175.1"/>
    </source>
</evidence>
<dbReference type="InterPro" id="IPR025943">
    <property type="entry name" value="Sigma_54_int_dom_ATP-bd_2"/>
</dbReference>
<keyword evidence="2" id="KW-0067">ATP-binding</keyword>
<evidence type="ECO:0000259" key="7">
    <source>
        <dbReference type="PROSITE" id="PS50045"/>
    </source>
</evidence>
<dbReference type="SMART" id="SM00382">
    <property type="entry name" value="AAA"/>
    <property type="match status" value="1"/>
</dbReference>
<dbReference type="InterPro" id="IPR003593">
    <property type="entry name" value="AAA+_ATPase"/>
</dbReference>
<dbReference type="AlphaFoldDB" id="W6N549"/>
<dbReference type="InterPro" id="IPR000014">
    <property type="entry name" value="PAS"/>
</dbReference>
<dbReference type="PANTHER" id="PTHR32071">
    <property type="entry name" value="TRANSCRIPTIONAL REGULATORY PROTEIN"/>
    <property type="match status" value="1"/>
</dbReference>
<dbReference type="EMBL" id="CBXI010000021">
    <property type="protein sequence ID" value="CDL91175.1"/>
    <property type="molecule type" value="Genomic_DNA"/>
</dbReference>
<keyword evidence="6" id="KW-0175">Coiled coil</keyword>
<dbReference type="Proteomes" id="UP000019482">
    <property type="component" value="Unassembled WGS sequence"/>
</dbReference>
<dbReference type="OrthoDB" id="9771372at2"/>
<dbReference type="NCBIfam" id="TIGR00229">
    <property type="entry name" value="sensory_box"/>
    <property type="match status" value="1"/>
</dbReference>
<protein>
    <submittedName>
        <fullName evidence="9">Response regulator receiver:Sigma-54 factor, interaction region:Helix-turn-helix, Fis-type</fullName>
    </submittedName>
</protein>
<dbReference type="Gene3D" id="3.40.50.300">
    <property type="entry name" value="P-loop containing nucleotide triphosphate hydrolases"/>
    <property type="match status" value="1"/>
</dbReference>
<dbReference type="Pfam" id="PF02954">
    <property type="entry name" value="HTH_8"/>
    <property type="match status" value="1"/>
</dbReference>
<dbReference type="SUPFAM" id="SSF46689">
    <property type="entry name" value="Homeodomain-like"/>
    <property type="match status" value="1"/>
</dbReference>
<evidence type="ECO:0000313" key="10">
    <source>
        <dbReference type="Proteomes" id="UP000019482"/>
    </source>
</evidence>
<dbReference type="Pfam" id="PF25601">
    <property type="entry name" value="AAA_lid_14"/>
    <property type="match status" value="1"/>
</dbReference>
<dbReference type="Gene3D" id="3.30.450.20">
    <property type="entry name" value="PAS domain"/>
    <property type="match status" value="1"/>
</dbReference>
<dbReference type="InterPro" id="IPR058031">
    <property type="entry name" value="AAA_lid_NorR"/>
</dbReference>
<dbReference type="InterPro" id="IPR009057">
    <property type="entry name" value="Homeodomain-like_sf"/>
</dbReference>
<keyword evidence="5" id="KW-0804">Transcription</keyword>
<evidence type="ECO:0000256" key="6">
    <source>
        <dbReference type="SAM" id="Coils"/>
    </source>
</evidence>
<dbReference type="CDD" id="cd00009">
    <property type="entry name" value="AAA"/>
    <property type="match status" value="1"/>
</dbReference>
<dbReference type="SUPFAM" id="SSF55785">
    <property type="entry name" value="PYP-like sensor domain (PAS domain)"/>
    <property type="match status" value="1"/>
</dbReference>
<gene>
    <name evidence="9" type="ORF">CTDIVETGP_1245</name>
</gene>
<dbReference type="InterPro" id="IPR027417">
    <property type="entry name" value="P-loop_NTPase"/>
</dbReference>
<dbReference type="InterPro" id="IPR002078">
    <property type="entry name" value="Sigma_54_int"/>
</dbReference>
<organism evidence="9 10">
    <name type="scientific">Clostridium tyrobutyricum DIVETGP</name>
    <dbReference type="NCBI Taxonomy" id="1408889"/>
    <lineage>
        <taxon>Bacteria</taxon>
        <taxon>Bacillati</taxon>
        <taxon>Bacillota</taxon>
        <taxon>Clostridia</taxon>
        <taxon>Eubacteriales</taxon>
        <taxon>Clostridiaceae</taxon>
        <taxon>Clostridium</taxon>
    </lineage>
</organism>
<dbReference type="GO" id="GO:0043565">
    <property type="term" value="F:sequence-specific DNA binding"/>
    <property type="evidence" value="ECO:0007669"/>
    <property type="project" value="InterPro"/>
</dbReference>
<dbReference type="Pfam" id="PF00158">
    <property type="entry name" value="Sigma54_activat"/>
    <property type="match status" value="1"/>
</dbReference>
<reference evidence="9 10" key="1">
    <citation type="journal article" date="2015" name="Genome Announc.">
        <title>Draft Genome Sequence of Clostridium tyrobutyricum Strain DIVETGP, Isolated from Cow's Milk for Grana Padano Production.</title>
        <authorList>
            <person name="Soggiu A."/>
            <person name="Piras C."/>
            <person name="Gaiarsa S."/>
            <person name="Sassera D."/>
            <person name="Roncada P."/>
            <person name="Bendixen E."/>
            <person name="Brasca M."/>
            <person name="Bonizzi L."/>
        </authorList>
    </citation>
    <scope>NUCLEOTIDE SEQUENCE [LARGE SCALE GENOMIC DNA]</scope>
    <source>
        <strain evidence="9 10">DIVETGP</strain>
    </source>
</reference>
<feature type="domain" description="Sigma-54 factor interaction" evidence="7">
    <location>
        <begin position="229"/>
        <end position="458"/>
    </location>
</feature>
<evidence type="ECO:0000256" key="1">
    <source>
        <dbReference type="ARBA" id="ARBA00022741"/>
    </source>
</evidence>
<dbReference type="GO" id="GO:0005524">
    <property type="term" value="F:ATP binding"/>
    <property type="evidence" value="ECO:0007669"/>
    <property type="project" value="UniProtKB-KW"/>
</dbReference>
<evidence type="ECO:0000256" key="3">
    <source>
        <dbReference type="ARBA" id="ARBA00023015"/>
    </source>
</evidence>
<dbReference type="SUPFAM" id="SSF52540">
    <property type="entry name" value="P-loop containing nucleoside triphosphate hydrolases"/>
    <property type="match status" value="1"/>
</dbReference>
<dbReference type="InterPro" id="IPR025944">
    <property type="entry name" value="Sigma_54_int_dom_CS"/>
</dbReference>
<dbReference type="GO" id="GO:0006355">
    <property type="term" value="P:regulation of DNA-templated transcription"/>
    <property type="evidence" value="ECO:0007669"/>
    <property type="project" value="InterPro"/>
</dbReference>
<evidence type="ECO:0000256" key="2">
    <source>
        <dbReference type="ARBA" id="ARBA00022840"/>
    </source>
</evidence>
<dbReference type="InterPro" id="IPR002197">
    <property type="entry name" value="HTH_Fis"/>
</dbReference>
<dbReference type="PROSITE" id="PS00688">
    <property type="entry name" value="SIGMA54_INTERACT_3"/>
    <property type="match status" value="1"/>
</dbReference>
<accession>W6N549</accession>
<dbReference type="PROSITE" id="PS00676">
    <property type="entry name" value="SIGMA54_INTERACT_2"/>
    <property type="match status" value="1"/>
</dbReference>
<dbReference type="RefSeq" id="WP_017895936.1">
    <property type="nucleotide sequence ID" value="NZ_CBXI010000021.1"/>
</dbReference>
<dbReference type="InterPro" id="IPR025662">
    <property type="entry name" value="Sigma_54_int_dom_ATP-bd_1"/>
</dbReference>
<dbReference type="PROSITE" id="PS00675">
    <property type="entry name" value="SIGMA54_INTERACT_1"/>
    <property type="match status" value="1"/>
</dbReference>
<dbReference type="PROSITE" id="PS50113">
    <property type="entry name" value="PAC"/>
    <property type="match status" value="1"/>
</dbReference>
<dbReference type="Gene3D" id="1.10.8.60">
    <property type="match status" value="1"/>
</dbReference>
<dbReference type="FunFam" id="3.40.50.300:FF:000006">
    <property type="entry name" value="DNA-binding transcriptional regulator NtrC"/>
    <property type="match status" value="1"/>
</dbReference>
<dbReference type="PROSITE" id="PS50045">
    <property type="entry name" value="SIGMA54_INTERACT_4"/>
    <property type="match status" value="1"/>
</dbReference>
<dbReference type="PANTHER" id="PTHR32071:SF57">
    <property type="entry name" value="C4-DICARBOXYLATE TRANSPORT TRANSCRIPTIONAL REGULATORY PROTEIN DCTD"/>
    <property type="match status" value="1"/>
</dbReference>
<keyword evidence="3" id="KW-0805">Transcription regulation</keyword>
<evidence type="ECO:0000259" key="8">
    <source>
        <dbReference type="PROSITE" id="PS50113"/>
    </source>
</evidence>
<dbReference type="Gene3D" id="1.10.10.60">
    <property type="entry name" value="Homeodomain-like"/>
    <property type="match status" value="1"/>
</dbReference>
<feature type="coiled-coil region" evidence="6">
    <location>
        <begin position="197"/>
        <end position="224"/>
    </location>
</feature>
<evidence type="ECO:0000256" key="4">
    <source>
        <dbReference type="ARBA" id="ARBA00023125"/>
    </source>
</evidence>
<keyword evidence="1" id="KW-0547">Nucleotide-binding</keyword>